<comment type="caution">
    <text evidence="5">The sequence shown here is derived from an EMBL/GenBank/DDBJ whole genome shotgun (WGS) entry which is preliminary data.</text>
</comment>
<dbReference type="SMART" id="SM00823">
    <property type="entry name" value="PKS_PP"/>
    <property type="match status" value="1"/>
</dbReference>
<dbReference type="PANTHER" id="PTHR45527">
    <property type="entry name" value="NONRIBOSOMAL PEPTIDE SYNTHETASE"/>
    <property type="match status" value="1"/>
</dbReference>
<evidence type="ECO:0000256" key="2">
    <source>
        <dbReference type="ARBA" id="ARBA00022553"/>
    </source>
</evidence>
<name>A0AAE3YLB4_9ACTN</name>
<evidence type="ECO:0000313" key="6">
    <source>
        <dbReference type="Proteomes" id="UP001183643"/>
    </source>
</evidence>
<accession>A0AAE3YLB4</accession>
<dbReference type="Pfam" id="PF00550">
    <property type="entry name" value="PP-binding"/>
    <property type="match status" value="1"/>
</dbReference>
<dbReference type="InterPro" id="IPR020806">
    <property type="entry name" value="PKS_PP-bd"/>
</dbReference>
<reference evidence="5" key="1">
    <citation type="submission" date="2023-07" db="EMBL/GenBank/DDBJ databases">
        <title>Sequencing the genomes of 1000 actinobacteria strains.</title>
        <authorList>
            <person name="Klenk H.-P."/>
        </authorList>
    </citation>
    <scope>NUCLEOTIDE SEQUENCE</scope>
    <source>
        <strain evidence="5">DSM 44707</strain>
    </source>
</reference>
<dbReference type="PANTHER" id="PTHR45527:SF1">
    <property type="entry name" value="FATTY ACID SYNTHASE"/>
    <property type="match status" value="1"/>
</dbReference>
<feature type="domain" description="Carrier" evidence="4">
    <location>
        <begin position="79"/>
        <end position="155"/>
    </location>
</feature>
<dbReference type="InterPro" id="IPR036736">
    <property type="entry name" value="ACP-like_sf"/>
</dbReference>
<dbReference type="InterPro" id="IPR006162">
    <property type="entry name" value="Ppantetheine_attach_site"/>
</dbReference>
<dbReference type="GO" id="GO:0043041">
    <property type="term" value="P:amino acid activation for nonribosomal peptide biosynthetic process"/>
    <property type="evidence" value="ECO:0007669"/>
    <property type="project" value="TreeGrafter"/>
</dbReference>
<keyword evidence="1" id="KW-0596">Phosphopantetheine</keyword>
<dbReference type="InterPro" id="IPR009081">
    <property type="entry name" value="PP-bd_ACP"/>
</dbReference>
<dbReference type="GO" id="GO:0031177">
    <property type="term" value="F:phosphopantetheine binding"/>
    <property type="evidence" value="ECO:0007669"/>
    <property type="project" value="InterPro"/>
</dbReference>
<keyword evidence="2" id="KW-0597">Phosphoprotein</keyword>
<sequence length="161" mass="17851">MDAATWAPGPGRSVTDSRQYVSEHDQPWNARGSGNRFTPGYGPDSETFLTCGGIRSRISLSRRRSILTGQLAEESKMPEQDTDVTEAVHREWRALLGVDTVRPEDDFFALGGDSVLAVELIERVEARLGIEFPVESLFFDGRLSEVLAGCSEAYLSRLRQT</sequence>
<evidence type="ECO:0000256" key="1">
    <source>
        <dbReference type="ARBA" id="ARBA00022450"/>
    </source>
</evidence>
<dbReference type="GO" id="GO:0044550">
    <property type="term" value="P:secondary metabolite biosynthetic process"/>
    <property type="evidence" value="ECO:0007669"/>
    <property type="project" value="TreeGrafter"/>
</dbReference>
<evidence type="ECO:0000259" key="4">
    <source>
        <dbReference type="PROSITE" id="PS50075"/>
    </source>
</evidence>
<dbReference type="RefSeq" id="WP_310366763.1">
    <property type="nucleotide sequence ID" value="NZ_JAVDYB010000001.1"/>
</dbReference>
<organism evidence="5 6">
    <name type="scientific">Catenuloplanes atrovinosus</name>
    <dbReference type="NCBI Taxonomy" id="137266"/>
    <lineage>
        <taxon>Bacteria</taxon>
        <taxon>Bacillati</taxon>
        <taxon>Actinomycetota</taxon>
        <taxon>Actinomycetes</taxon>
        <taxon>Micromonosporales</taxon>
        <taxon>Micromonosporaceae</taxon>
        <taxon>Catenuloplanes</taxon>
    </lineage>
</organism>
<dbReference type="SUPFAM" id="SSF47336">
    <property type="entry name" value="ACP-like"/>
    <property type="match status" value="1"/>
</dbReference>
<evidence type="ECO:0000256" key="3">
    <source>
        <dbReference type="SAM" id="MobiDB-lite"/>
    </source>
</evidence>
<dbReference type="PROSITE" id="PS00012">
    <property type="entry name" value="PHOSPHOPANTETHEINE"/>
    <property type="match status" value="1"/>
</dbReference>
<dbReference type="GO" id="GO:0005737">
    <property type="term" value="C:cytoplasm"/>
    <property type="evidence" value="ECO:0007669"/>
    <property type="project" value="TreeGrafter"/>
</dbReference>
<dbReference type="Proteomes" id="UP001183643">
    <property type="component" value="Unassembled WGS sequence"/>
</dbReference>
<keyword evidence="6" id="KW-1185">Reference proteome</keyword>
<evidence type="ECO:0000313" key="5">
    <source>
        <dbReference type="EMBL" id="MDR7275600.1"/>
    </source>
</evidence>
<dbReference type="Gene3D" id="1.10.1200.10">
    <property type="entry name" value="ACP-like"/>
    <property type="match status" value="1"/>
</dbReference>
<gene>
    <name evidence="5" type="ORF">J2S41_002378</name>
</gene>
<feature type="region of interest" description="Disordered" evidence="3">
    <location>
        <begin position="1"/>
        <end position="42"/>
    </location>
</feature>
<dbReference type="EMBL" id="JAVDYB010000001">
    <property type="protein sequence ID" value="MDR7275600.1"/>
    <property type="molecule type" value="Genomic_DNA"/>
</dbReference>
<dbReference type="AlphaFoldDB" id="A0AAE3YLB4"/>
<proteinExistence type="predicted"/>
<protein>
    <submittedName>
        <fullName evidence="5">Acyl carrier protein</fullName>
    </submittedName>
</protein>
<dbReference type="PROSITE" id="PS50075">
    <property type="entry name" value="CARRIER"/>
    <property type="match status" value="1"/>
</dbReference>